<feature type="chain" id="PRO_5025488124" description="Myb-like domain-containing protein" evidence="2">
    <location>
        <begin position="16"/>
        <end position="275"/>
    </location>
</feature>
<dbReference type="OrthoDB" id="5427780at2759"/>
<organism evidence="3 4">
    <name type="scientific">Viridothelium virens</name>
    <name type="common">Speckled blister lichen</name>
    <name type="synonym">Trypethelium virens</name>
    <dbReference type="NCBI Taxonomy" id="1048519"/>
    <lineage>
        <taxon>Eukaryota</taxon>
        <taxon>Fungi</taxon>
        <taxon>Dikarya</taxon>
        <taxon>Ascomycota</taxon>
        <taxon>Pezizomycotina</taxon>
        <taxon>Dothideomycetes</taxon>
        <taxon>Dothideomycetes incertae sedis</taxon>
        <taxon>Trypetheliales</taxon>
        <taxon>Trypetheliaceae</taxon>
        <taxon>Viridothelium</taxon>
    </lineage>
</organism>
<feature type="signal peptide" evidence="2">
    <location>
        <begin position="1"/>
        <end position="15"/>
    </location>
</feature>
<feature type="compositionally biased region" description="Low complexity" evidence="1">
    <location>
        <begin position="51"/>
        <end position="68"/>
    </location>
</feature>
<feature type="compositionally biased region" description="Polar residues" evidence="1">
    <location>
        <begin position="24"/>
        <end position="45"/>
    </location>
</feature>
<feature type="compositionally biased region" description="Gly residues" evidence="1">
    <location>
        <begin position="133"/>
        <end position="177"/>
    </location>
</feature>
<feature type="region of interest" description="Disordered" evidence="1">
    <location>
        <begin position="24"/>
        <end position="68"/>
    </location>
</feature>
<dbReference type="AlphaFoldDB" id="A0A6A6H594"/>
<keyword evidence="2" id="KW-0732">Signal</keyword>
<evidence type="ECO:0000256" key="2">
    <source>
        <dbReference type="SAM" id="SignalP"/>
    </source>
</evidence>
<feature type="region of interest" description="Disordered" evidence="1">
    <location>
        <begin position="128"/>
        <end position="212"/>
    </location>
</feature>
<sequence>MTSTVFHFTLNLGLGFLFQKPETTAPNAAKQPETTAEPVTSGTNNEENRNSDGANSAPNNAPNDNNNVNATEVAAASPEQTTTFTAEQDAKLLEMKADGKSTWKQIAAELGKPPHELKARFKELKAAENAAGGDSGGQKEVGGGGGEGGGNGGNGDGATWSGGGGGGDGEGGGGNNGGSVKEEGGKREKGGKGKKNKRGYAAAPAGDGRSELVSGESQWKKWSQDELFSFEELQILSELVRKDKEREWLRIASGFYDKTGRRVHADDVQERFAEL</sequence>
<dbReference type="Pfam" id="PF13921">
    <property type="entry name" value="Myb_DNA-bind_6"/>
    <property type="match status" value="1"/>
</dbReference>
<keyword evidence="4" id="KW-1185">Reference proteome</keyword>
<protein>
    <recommendedName>
        <fullName evidence="5">Myb-like domain-containing protein</fullName>
    </recommendedName>
</protein>
<evidence type="ECO:0008006" key="5">
    <source>
        <dbReference type="Google" id="ProtNLM"/>
    </source>
</evidence>
<evidence type="ECO:0000313" key="4">
    <source>
        <dbReference type="Proteomes" id="UP000800092"/>
    </source>
</evidence>
<name>A0A6A6H594_VIRVR</name>
<evidence type="ECO:0000313" key="3">
    <source>
        <dbReference type="EMBL" id="KAF2233165.1"/>
    </source>
</evidence>
<dbReference type="Proteomes" id="UP000800092">
    <property type="component" value="Unassembled WGS sequence"/>
</dbReference>
<reference evidence="3" key="1">
    <citation type="journal article" date="2020" name="Stud. Mycol.">
        <title>101 Dothideomycetes genomes: a test case for predicting lifestyles and emergence of pathogens.</title>
        <authorList>
            <person name="Haridas S."/>
            <person name="Albert R."/>
            <person name="Binder M."/>
            <person name="Bloem J."/>
            <person name="Labutti K."/>
            <person name="Salamov A."/>
            <person name="Andreopoulos B."/>
            <person name="Baker S."/>
            <person name="Barry K."/>
            <person name="Bills G."/>
            <person name="Bluhm B."/>
            <person name="Cannon C."/>
            <person name="Castanera R."/>
            <person name="Culley D."/>
            <person name="Daum C."/>
            <person name="Ezra D."/>
            <person name="Gonzalez J."/>
            <person name="Henrissat B."/>
            <person name="Kuo A."/>
            <person name="Liang C."/>
            <person name="Lipzen A."/>
            <person name="Lutzoni F."/>
            <person name="Magnuson J."/>
            <person name="Mondo S."/>
            <person name="Nolan M."/>
            <person name="Ohm R."/>
            <person name="Pangilinan J."/>
            <person name="Park H.-J."/>
            <person name="Ramirez L."/>
            <person name="Alfaro M."/>
            <person name="Sun H."/>
            <person name="Tritt A."/>
            <person name="Yoshinaga Y."/>
            <person name="Zwiers L.-H."/>
            <person name="Turgeon B."/>
            <person name="Goodwin S."/>
            <person name="Spatafora J."/>
            <person name="Crous P."/>
            <person name="Grigoriev I."/>
        </authorList>
    </citation>
    <scope>NUCLEOTIDE SEQUENCE</scope>
    <source>
        <strain evidence="3">Tuck. ex Michener</strain>
    </source>
</reference>
<proteinExistence type="predicted"/>
<feature type="compositionally biased region" description="Basic and acidic residues" evidence="1">
    <location>
        <begin position="180"/>
        <end position="191"/>
    </location>
</feature>
<evidence type="ECO:0000256" key="1">
    <source>
        <dbReference type="SAM" id="MobiDB-lite"/>
    </source>
</evidence>
<dbReference type="Gene3D" id="1.10.10.60">
    <property type="entry name" value="Homeodomain-like"/>
    <property type="match status" value="1"/>
</dbReference>
<accession>A0A6A6H594</accession>
<dbReference type="EMBL" id="ML991809">
    <property type="protein sequence ID" value="KAF2233165.1"/>
    <property type="molecule type" value="Genomic_DNA"/>
</dbReference>
<gene>
    <name evidence="3" type="ORF">EV356DRAFT_568246</name>
</gene>